<dbReference type="Proteomes" id="UP000886501">
    <property type="component" value="Unassembled WGS sequence"/>
</dbReference>
<organism evidence="1 2">
    <name type="scientific">Thelephora ganbajun</name>
    <name type="common">Ganba fungus</name>
    <dbReference type="NCBI Taxonomy" id="370292"/>
    <lineage>
        <taxon>Eukaryota</taxon>
        <taxon>Fungi</taxon>
        <taxon>Dikarya</taxon>
        <taxon>Basidiomycota</taxon>
        <taxon>Agaricomycotina</taxon>
        <taxon>Agaricomycetes</taxon>
        <taxon>Thelephorales</taxon>
        <taxon>Thelephoraceae</taxon>
        <taxon>Thelephora</taxon>
    </lineage>
</organism>
<protein>
    <submittedName>
        <fullName evidence="1">Uncharacterized protein</fullName>
    </submittedName>
</protein>
<dbReference type="EMBL" id="MU118025">
    <property type="protein sequence ID" value="KAF9647812.1"/>
    <property type="molecule type" value="Genomic_DNA"/>
</dbReference>
<comment type="caution">
    <text evidence="1">The sequence shown here is derived from an EMBL/GenBank/DDBJ whole genome shotgun (WGS) entry which is preliminary data.</text>
</comment>
<gene>
    <name evidence="1" type="ORF">BDM02DRAFT_3129487</name>
</gene>
<sequence>MFENILPWSESVLFGRVLKNLSPLEASWVFVHTTHIPDKPPGHISYGEIREGIVTPRPPYGHPGEKTDKRNWSQTLRGKSISTCRSSGLPLPTAGTSGDLDGSGAGLKGVVLVTDEDRPKTDVFLSRLREAGGKLIFVVPVRVGRTRVDAES</sequence>
<accession>A0ACB6ZE26</accession>
<proteinExistence type="predicted"/>
<evidence type="ECO:0000313" key="1">
    <source>
        <dbReference type="EMBL" id="KAF9647812.1"/>
    </source>
</evidence>
<reference evidence="1" key="1">
    <citation type="submission" date="2019-10" db="EMBL/GenBank/DDBJ databases">
        <authorList>
            <consortium name="DOE Joint Genome Institute"/>
            <person name="Kuo A."/>
            <person name="Miyauchi S."/>
            <person name="Kiss E."/>
            <person name="Drula E."/>
            <person name="Kohler A."/>
            <person name="Sanchez-Garcia M."/>
            <person name="Andreopoulos B."/>
            <person name="Barry K.W."/>
            <person name="Bonito G."/>
            <person name="Buee M."/>
            <person name="Carver A."/>
            <person name="Chen C."/>
            <person name="Cichocki N."/>
            <person name="Clum A."/>
            <person name="Culley D."/>
            <person name="Crous P.W."/>
            <person name="Fauchery L."/>
            <person name="Girlanda M."/>
            <person name="Hayes R."/>
            <person name="Keri Z."/>
            <person name="Labutti K."/>
            <person name="Lipzen A."/>
            <person name="Lombard V."/>
            <person name="Magnuson J."/>
            <person name="Maillard F."/>
            <person name="Morin E."/>
            <person name="Murat C."/>
            <person name="Nolan M."/>
            <person name="Ohm R."/>
            <person name="Pangilinan J."/>
            <person name="Pereira M."/>
            <person name="Perotto S."/>
            <person name="Peter M."/>
            <person name="Riley R."/>
            <person name="Sitrit Y."/>
            <person name="Stielow B."/>
            <person name="Szollosi G."/>
            <person name="Zifcakova L."/>
            <person name="Stursova M."/>
            <person name="Spatafora J.W."/>
            <person name="Tedersoo L."/>
            <person name="Vaario L.-M."/>
            <person name="Yamada A."/>
            <person name="Yan M."/>
            <person name="Wang P."/>
            <person name="Xu J."/>
            <person name="Bruns T."/>
            <person name="Baldrian P."/>
            <person name="Vilgalys R."/>
            <person name="Henrissat B."/>
            <person name="Grigoriev I.V."/>
            <person name="Hibbett D."/>
            <person name="Nagy L.G."/>
            <person name="Martin F.M."/>
        </authorList>
    </citation>
    <scope>NUCLEOTIDE SEQUENCE</scope>
    <source>
        <strain evidence="1">P2</strain>
    </source>
</reference>
<name>A0ACB6ZE26_THEGA</name>
<evidence type="ECO:0000313" key="2">
    <source>
        <dbReference type="Proteomes" id="UP000886501"/>
    </source>
</evidence>
<reference evidence="1" key="2">
    <citation type="journal article" date="2020" name="Nat. Commun.">
        <title>Large-scale genome sequencing of mycorrhizal fungi provides insights into the early evolution of symbiotic traits.</title>
        <authorList>
            <person name="Miyauchi S."/>
            <person name="Kiss E."/>
            <person name="Kuo A."/>
            <person name="Drula E."/>
            <person name="Kohler A."/>
            <person name="Sanchez-Garcia M."/>
            <person name="Morin E."/>
            <person name="Andreopoulos B."/>
            <person name="Barry K.W."/>
            <person name="Bonito G."/>
            <person name="Buee M."/>
            <person name="Carver A."/>
            <person name="Chen C."/>
            <person name="Cichocki N."/>
            <person name="Clum A."/>
            <person name="Culley D."/>
            <person name="Crous P.W."/>
            <person name="Fauchery L."/>
            <person name="Girlanda M."/>
            <person name="Hayes R.D."/>
            <person name="Keri Z."/>
            <person name="LaButti K."/>
            <person name="Lipzen A."/>
            <person name="Lombard V."/>
            <person name="Magnuson J."/>
            <person name="Maillard F."/>
            <person name="Murat C."/>
            <person name="Nolan M."/>
            <person name="Ohm R.A."/>
            <person name="Pangilinan J."/>
            <person name="Pereira M.F."/>
            <person name="Perotto S."/>
            <person name="Peter M."/>
            <person name="Pfister S."/>
            <person name="Riley R."/>
            <person name="Sitrit Y."/>
            <person name="Stielow J.B."/>
            <person name="Szollosi G."/>
            <person name="Zifcakova L."/>
            <person name="Stursova M."/>
            <person name="Spatafora J.W."/>
            <person name="Tedersoo L."/>
            <person name="Vaario L.M."/>
            <person name="Yamada A."/>
            <person name="Yan M."/>
            <person name="Wang P."/>
            <person name="Xu J."/>
            <person name="Bruns T."/>
            <person name="Baldrian P."/>
            <person name="Vilgalys R."/>
            <person name="Dunand C."/>
            <person name="Henrissat B."/>
            <person name="Grigoriev I.V."/>
            <person name="Hibbett D."/>
            <person name="Nagy L.G."/>
            <person name="Martin F.M."/>
        </authorList>
    </citation>
    <scope>NUCLEOTIDE SEQUENCE</scope>
    <source>
        <strain evidence="1">P2</strain>
    </source>
</reference>
<keyword evidence="2" id="KW-1185">Reference proteome</keyword>